<dbReference type="InterPro" id="IPR005543">
    <property type="entry name" value="PASTA_dom"/>
</dbReference>
<keyword evidence="15" id="KW-0732">Signal</keyword>
<feature type="compositionally biased region" description="Polar residues" evidence="14">
    <location>
        <begin position="751"/>
        <end position="771"/>
    </location>
</feature>
<evidence type="ECO:0000256" key="12">
    <source>
        <dbReference type="ARBA" id="ARBA00034000"/>
    </source>
</evidence>
<dbReference type="CDD" id="cd06577">
    <property type="entry name" value="PASTA_pknB"/>
    <property type="match status" value="1"/>
</dbReference>
<dbReference type="Pfam" id="PF00905">
    <property type="entry name" value="Transpeptidase"/>
    <property type="match status" value="1"/>
</dbReference>
<dbReference type="FunFam" id="1.10.3810.10:FF:000001">
    <property type="entry name" value="Penicillin-binding protein 1A"/>
    <property type="match status" value="1"/>
</dbReference>
<dbReference type="GO" id="GO:0009002">
    <property type="term" value="F:serine-type D-Ala-D-Ala carboxypeptidase activity"/>
    <property type="evidence" value="ECO:0007669"/>
    <property type="project" value="UniProtKB-EC"/>
</dbReference>
<feature type="chain" id="PRO_5042891503" evidence="15">
    <location>
        <begin position="23"/>
        <end position="802"/>
    </location>
</feature>
<evidence type="ECO:0000259" key="17">
    <source>
        <dbReference type="Pfam" id="PF00912"/>
    </source>
</evidence>
<evidence type="ECO:0000256" key="8">
    <source>
        <dbReference type="ARBA" id="ARBA00022960"/>
    </source>
</evidence>
<name>A0AAP4BPK4_9CORY</name>
<keyword evidence="7" id="KW-0378">Hydrolase</keyword>
<evidence type="ECO:0000256" key="2">
    <source>
        <dbReference type="ARBA" id="ARBA00007739"/>
    </source>
</evidence>
<comment type="catalytic activity">
    <reaction evidence="12">
        <text>Preferential cleavage: (Ac)2-L-Lys-D-Ala-|-D-Ala. Also transpeptidation of peptidyl-alanyl moieties that are N-acyl substituents of D-alanine.</text>
        <dbReference type="EC" id="3.4.16.4"/>
    </reaction>
</comment>
<evidence type="ECO:0000256" key="5">
    <source>
        <dbReference type="ARBA" id="ARBA00022676"/>
    </source>
</evidence>
<evidence type="ECO:0000313" key="19">
    <source>
        <dbReference type="Proteomes" id="UP001224412"/>
    </source>
</evidence>
<dbReference type="EMBL" id="JASNVH010000001">
    <property type="protein sequence ID" value="MDK4306055.1"/>
    <property type="molecule type" value="Genomic_DNA"/>
</dbReference>
<evidence type="ECO:0000256" key="9">
    <source>
        <dbReference type="ARBA" id="ARBA00022984"/>
    </source>
</evidence>
<evidence type="ECO:0000256" key="3">
    <source>
        <dbReference type="ARBA" id="ARBA00022645"/>
    </source>
</evidence>
<keyword evidence="4" id="KW-0645">Protease</keyword>
<evidence type="ECO:0000256" key="7">
    <source>
        <dbReference type="ARBA" id="ARBA00022801"/>
    </source>
</evidence>
<dbReference type="RefSeq" id="WP_027017449.1">
    <property type="nucleotide sequence ID" value="NZ_JAKRDN010000001.1"/>
</dbReference>
<evidence type="ECO:0000256" key="11">
    <source>
        <dbReference type="ARBA" id="ARBA00023316"/>
    </source>
</evidence>
<evidence type="ECO:0000256" key="10">
    <source>
        <dbReference type="ARBA" id="ARBA00023268"/>
    </source>
</evidence>
<dbReference type="GO" id="GO:0030288">
    <property type="term" value="C:outer membrane-bounded periplasmic space"/>
    <property type="evidence" value="ECO:0007669"/>
    <property type="project" value="TreeGrafter"/>
</dbReference>
<evidence type="ECO:0000256" key="14">
    <source>
        <dbReference type="SAM" id="MobiDB-lite"/>
    </source>
</evidence>
<keyword evidence="10" id="KW-0511">Multifunctional enzyme</keyword>
<evidence type="ECO:0000256" key="13">
    <source>
        <dbReference type="ARBA" id="ARBA00049902"/>
    </source>
</evidence>
<dbReference type="GO" id="GO:0071555">
    <property type="term" value="P:cell wall organization"/>
    <property type="evidence" value="ECO:0007669"/>
    <property type="project" value="UniProtKB-KW"/>
</dbReference>
<dbReference type="InterPro" id="IPR036950">
    <property type="entry name" value="PBP_transglycosylase"/>
</dbReference>
<gene>
    <name evidence="18" type="ORF">QPX42_00550</name>
</gene>
<feature type="region of interest" description="Disordered" evidence="14">
    <location>
        <begin position="748"/>
        <end position="781"/>
    </location>
</feature>
<evidence type="ECO:0000256" key="1">
    <source>
        <dbReference type="ARBA" id="ARBA00007090"/>
    </source>
</evidence>
<proteinExistence type="inferred from homology"/>
<dbReference type="InterPro" id="IPR001460">
    <property type="entry name" value="PCN-bd_Tpept"/>
</dbReference>
<evidence type="ECO:0000313" key="18">
    <source>
        <dbReference type="EMBL" id="MDK4306055.1"/>
    </source>
</evidence>
<dbReference type="InterPro" id="IPR001264">
    <property type="entry name" value="Glyco_trans_51"/>
</dbReference>
<keyword evidence="5 18" id="KW-0328">Glycosyltransferase</keyword>
<dbReference type="InterPro" id="IPR023346">
    <property type="entry name" value="Lysozyme-like_dom_sf"/>
</dbReference>
<dbReference type="GO" id="GO:0008360">
    <property type="term" value="P:regulation of cell shape"/>
    <property type="evidence" value="ECO:0007669"/>
    <property type="project" value="UniProtKB-KW"/>
</dbReference>
<dbReference type="PANTHER" id="PTHR32282:SF33">
    <property type="entry name" value="PEPTIDOGLYCAN GLYCOSYLTRANSFERASE"/>
    <property type="match status" value="1"/>
</dbReference>
<keyword evidence="3" id="KW-0121">Carboxypeptidase</keyword>
<protein>
    <submittedName>
        <fullName evidence="18">Transglycosylase domain-containing protein</fullName>
        <ecNumber evidence="18">2.4.-.-</ecNumber>
    </submittedName>
</protein>
<keyword evidence="8" id="KW-0133">Cell shape</keyword>
<dbReference type="PANTHER" id="PTHR32282">
    <property type="entry name" value="BINDING PROTEIN TRANSPEPTIDASE, PUTATIVE-RELATED"/>
    <property type="match status" value="1"/>
</dbReference>
<evidence type="ECO:0000256" key="4">
    <source>
        <dbReference type="ARBA" id="ARBA00022670"/>
    </source>
</evidence>
<dbReference type="InterPro" id="IPR050396">
    <property type="entry name" value="Glycosyltr_51/Transpeptidase"/>
</dbReference>
<comment type="similarity">
    <text evidence="2">In the N-terminal section; belongs to the glycosyltransferase 51 family.</text>
</comment>
<accession>A0AAP4BPK4</accession>
<dbReference type="GO" id="GO:0006508">
    <property type="term" value="P:proteolysis"/>
    <property type="evidence" value="ECO:0007669"/>
    <property type="project" value="UniProtKB-KW"/>
</dbReference>
<feature type="domain" description="Penicillin-binding protein transpeptidase" evidence="16">
    <location>
        <begin position="359"/>
        <end position="610"/>
    </location>
</feature>
<dbReference type="GeneID" id="42780856"/>
<comment type="caution">
    <text evidence="18">The sequence shown here is derived from an EMBL/GenBank/DDBJ whole genome shotgun (WGS) entry which is preliminary data.</text>
</comment>
<evidence type="ECO:0000256" key="6">
    <source>
        <dbReference type="ARBA" id="ARBA00022679"/>
    </source>
</evidence>
<keyword evidence="11" id="KW-0961">Cell wall biogenesis/degradation</keyword>
<sequence>MSYSKSMITMLLATLGVSAVFAAAIAPVAGITGASAARAEKAMESDLTDIQEGGAPGVSTMYDSEGNVLANFFSQRRHEVPPEEISQAMKDAIVAIEDNRFYEHEGVDFQGYLRALATNIAAGGVQQGASTIHQQYAKNWALLVDADTDEERREAIEQTIARKLREIRVAADLDDRLSKEDILAGYLNLVPFGNHAYGIESAARTYFGISAAELSVPQAAMLAGMVQSSEYLNPYTNPDGATDRRNTVLQAMVDHGYLDQEAADGFKNEPLGVLETPETLANGCIAAGDAGFFCDYALKYLDERGITTDELVAGKYDIHTTLDPGVQHEARRAVSSYTDPQANGVAEVMNVIEPSKDSRRILAMTSSRNYGLNQEAGETILPQPYSLVGHGAGSVFKVFAAAAAIEDGMGIEQYMSVPSRYEAEGLGHGGAPNCPANRYCVENFGEFADSMTLRDALAHSPNTPFVQLMERVGVPAVVDLSVNLGLRSYAEEGTHDGERSIAQFQKDANLGSYVLGSTPVNALELSNVGASLASGGTWCEPNPIDAVYDRNGQEVYLERTPCENVMDSNAADALSQAMTEDGKSGTAANARNAEGFPGTMAAKTGTTNENYSAAFLAFNSGIAAAPYIFNDSTTTMSLCTSPVRQCSNGNLFGGTEPARSFYNMANNLPPALNGGVSEDYDPAFNEGLDAAKLNEVRGLRESVARDRLAEAGLEVRTERVAGNGMPAGRVVSADFAGPANSVVILRISDGSARSTPPTRRQSNPGAQTENNTGGGSQPPALEFNLEQEIENATEELRNLFNF</sequence>
<dbReference type="Pfam" id="PF00912">
    <property type="entry name" value="Transgly"/>
    <property type="match status" value="1"/>
</dbReference>
<dbReference type="Gene3D" id="3.40.710.10">
    <property type="entry name" value="DD-peptidase/beta-lactamase superfamily"/>
    <property type="match status" value="1"/>
</dbReference>
<dbReference type="SUPFAM" id="SSF53955">
    <property type="entry name" value="Lysozyme-like"/>
    <property type="match status" value="1"/>
</dbReference>
<dbReference type="SUPFAM" id="SSF56601">
    <property type="entry name" value="beta-lactamase/transpeptidase-like"/>
    <property type="match status" value="1"/>
</dbReference>
<keyword evidence="6 18" id="KW-0808">Transferase</keyword>
<comment type="similarity">
    <text evidence="1">In the C-terminal section; belongs to the transpeptidase family.</text>
</comment>
<dbReference type="Gene3D" id="1.10.3810.10">
    <property type="entry name" value="Biosynthetic peptidoglycan transglycosylase-like"/>
    <property type="match status" value="1"/>
</dbReference>
<evidence type="ECO:0000256" key="15">
    <source>
        <dbReference type="SAM" id="SignalP"/>
    </source>
</evidence>
<dbReference type="EC" id="2.4.-.-" evidence="18"/>
<dbReference type="GO" id="GO:0008658">
    <property type="term" value="F:penicillin binding"/>
    <property type="evidence" value="ECO:0007669"/>
    <property type="project" value="InterPro"/>
</dbReference>
<dbReference type="GO" id="GO:0008955">
    <property type="term" value="F:peptidoglycan glycosyltransferase activity"/>
    <property type="evidence" value="ECO:0007669"/>
    <property type="project" value="UniProtKB-EC"/>
</dbReference>
<dbReference type="Proteomes" id="UP001224412">
    <property type="component" value="Unassembled WGS sequence"/>
</dbReference>
<feature type="domain" description="Glycosyl transferase family 51" evidence="17">
    <location>
        <begin position="66"/>
        <end position="252"/>
    </location>
</feature>
<reference evidence="18" key="1">
    <citation type="submission" date="2023-05" db="EMBL/GenBank/DDBJ databases">
        <title>Metabolic capabilities are highly conserved among human nasal-associated Corynebacterium species in pangenomic analyses.</title>
        <authorList>
            <person name="Tran T.H."/>
            <person name="Roberts A.Q."/>
            <person name="Escapa I.F."/>
            <person name="Gao W."/>
            <person name="Conlan S."/>
            <person name="Kong H."/>
            <person name="Segre J.A."/>
            <person name="Kelly M.S."/>
            <person name="Lemon K.P."/>
        </authorList>
    </citation>
    <scope>NUCLEOTIDE SEQUENCE</scope>
    <source>
        <strain evidence="18">KPL2773</strain>
    </source>
</reference>
<feature type="signal peptide" evidence="15">
    <location>
        <begin position="1"/>
        <end position="22"/>
    </location>
</feature>
<comment type="catalytic activity">
    <reaction evidence="13">
        <text>[GlcNAc-(1-&gt;4)-Mur2Ac(oyl-L-Ala-gamma-D-Glu-L-Lys-D-Ala-D-Ala)](n)-di-trans,octa-cis-undecaprenyl diphosphate + beta-D-GlcNAc-(1-&gt;4)-Mur2Ac(oyl-L-Ala-gamma-D-Glu-L-Lys-D-Ala-D-Ala)-di-trans,octa-cis-undecaprenyl diphosphate = [GlcNAc-(1-&gt;4)-Mur2Ac(oyl-L-Ala-gamma-D-Glu-L-Lys-D-Ala-D-Ala)](n+1)-di-trans,octa-cis-undecaprenyl diphosphate + di-trans,octa-cis-undecaprenyl diphosphate + H(+)</text>
        <dbReference type="Rhea" id="RHEA:23708"/>
        <dbReference type="Rhea" id="RHEA-COMP:9602"/>
        <dbReference type="Rhea" id="RHEA-COMP:9603"/>
        <dbReference type="ChEBI" id="CHEBI:15378"/>
        <dbReference type="ChEBI" id="CHEBI:58405"/>
        <dbReference type="ChEBI" id="CHEBI:60033"/>
        <dbReference type="ChEBI" id="CHEBI:78435"/>
        <dbReference type="EC" id="2.4.99.28"/>
    </reaction>
</comment>
<dbReference type="AlphaFoldDB" id="A0AAP4BPK4"/>
<dbReference type="InterPro" id="IPR012338">
    <property type="entry name" value="Beta-lactam/transpept-like"/>
</dbReference>
<evidence type="ECO:0000259" key="16">
    <source>
        <dbReference type="Pfam" id="PF00905"/>
    </source>
</evidence>
<keyword evidence="9" id="KW-0573">Peptidoglycan synthesis</keyword>
<dbReference type="GO" id="GO:0009252">
    <property type="term" value="P:peptidoglycan biosynthetic process"/>
    <property type="evidence" value="ECO:0007669"/>
    <property type="project" value="UniProtKB-KW"/>
</dbReference>
<organism evidence="18 19">
    <name type="scientific">Corynebacterium pseudodiphtheriticum</name>
    <dbReference type="NCBI Taxonomy" id="37637"/>
    <lineage>
        <taxon>Bacteria</taxon>
        <taxon>Bacillati</taxon>
        <taxon>Actinomycetota</taxon>
        <taxon>Actinomycetes</taxon>
        <taxon>Mycobacteriales</taxon>
        <taxon>Corynebacteriaceae</taxon>
        <taxon>Corynebacterium</taxon>
    </lineage>
</organism>